<keyword evidence="1 2" id="KW-0812">Transmembrane</keyword>
<feature type="transmembrane region" description="Helical" evidence="1">
    <location>
        <begin position="388"/>
        <end position="409"/>
    </location>
</feature>
<dbReference type="InterPro" id="IPR050549">
    <property type="entry name" value="MFS_Trehalose_Transporter"/>
</dbReference>
<feature type="transmembrane region" description="Helical" evidence="1">
    <location>
        <begin position="156"/>
        <end position="177"/>
    </location>
</feature>
<reference evidence="3" key="1">
    <citation type="journal article" date="2006" name="PLoS Biol.">
        <title>Macronuclear genome sequence of the ciliate Tetrahymena thermophila, a model eukaryote.</title>
        <authorList>
            <person name="Eisen J.A."/>
            <person name="Coyne R.S."/>
            <person name="Wu M."/>
            <person name="Wu D."/>
            <person name="Thiagarajan M."/>
            <person name="Wortman J.R."/>
            <person name="Badger J.H."/>
            <person name="Ren Q."/>
            <person name="Amedeo P."/>
            <person name="Jones K.M."/>
            <person name="Tallon L.J."/>
            <person name="Delcher A.L."/>
            <person name="Salzberg S.L."/>
            <person name="Silva J.C."/>
            <person name="Haas B.J."/>
            <person name="Majoros W.H."/>
            <person name="Farzad M."/>
            <person name="Carlton J.M."/>
            <person name="Smith R.K. Jr."/>
            <person name="Garg J."/>
            <person name="Pearlman R.E."/>
            <person name="Karrer K.M."/>
            <person name="Sun L."/>
            <person name="Manning G."/>
            <person name="Elde N.C."/>
            <person name="Turkewitz A.P."/>
            <person name="Asai D.J."/>
            <person name="Wilkes D.E."/>
            <person name="Wang Y."/>
            <person name="Cai H."/>
            <person name="Collins K."/>
            <person name="Stewart B.A."/>
            <person name="Lee S.R."/>
            <person name="Wilamowska K."/>
            <person name="Weinberg Z."/>
            <person name="Ruzzo W.L."/>
            <person name="Wloga D."/>
            <person name="Gaertig J."/>
            <person name="Frankel J."/>
            <person name="Tsao C.-C."/>
            <person name="Gorovsky M.A."/>
            <person name="Keeling P.J."/>
            <person name="Waller R.F."/>
            <person name="Patron N.J."/>
            <person name="Cherry J.M."/>
            <person name="Stover N.A."/>
            <person name="Krieger C.J."/>
            <person name="del Toro C."/>
            <person name="Ryder H.F."/>
            <person name="Williamson S.C."/>
            <person name="Barbeau R.A."/>
            <person name="Hamilton E.P."/>
            <person name="Orias E."/>
        </authorList>
    </citation>
    <scope>NUCLEOTIDE SEQUENCE [LARGE SCALE GENOMIC DNA]</scope>
    <source>
        <strain evidence="3">SB210</strain>
    </source>
</reference>
<keyword evidence="3" id="KW-1185">Reference proteome</keyword>
<organism evidence="2 3">
    <name type="scientific">Tetrahymena thermophila (strain SB210)</name>
    <dbReference type="NCBI Taxonomy" id="312017"/>
    <lineage>
        <taxon>Eukaryota</taxon>
        <taxon>Sar</taxon>
        <taxon>Alveolata</taxon>
        <taxon>Ciliophora</taxon>
        <taxon>Intramacronucleata</taxon>
        <taxon>Oligohymenophorea</taxon>
        <taxon>Hymenostomatida</taxon>
        <taxon>Tetrahymenina</taxon>
        <taxon>Tetrahymenidae</taxon>
        <taxon>Tetrahymena</taxon>
    </lineage>
</organism>
<feature type="transmembrane region" description="Helical" evidence="1">
    <location>
        <begin position="527"/>
        <end position="550"/>
    </location>
</feature>
<dbReference type="PANTHER" id="PTHR48021:SF1">
    <property type="entry name" value="GH07001P-RELATED"/>
    <property type="match status" value="1"/>
</dbReference>
<evidence type="ECO:0000313" key="3">
    <source>
        <dbReference type="Proteomes" id="UP000009168"/>
    </source>
</evidence>
<feature type="transmembrane region" description="Helical" evidence="1">
    <location>
        <begin position="20"/>
        <end position="40"/>
    </location>
</feature>
<keyword evidence="1" id="KW-1133">Transmembrane helix</keyword>
<evidence type="ECO:0000313" key="2">
    <source>
        <dbReference type="EMBL" id="EAR98189.2"/>
    </source>
</evidence>
<dbReference type="GO" id="GO:0016020">
    <property type="term" value="C:membrane"/>
    <property type="evidence" value="ECO:0007669"/>
    <property type="project" value="TreeGrafter"/>
</dbReference>
<name>I7M1Z7_TETTS</name>
<dbReference type="InterPro" id="IPR036259">
    <property type="entry name" value="MFS_trans_sf"/>
</dbReference>
<dbReference type="AlphaFoldDB" id="I7M1Z7"/>
<feature type="transmembrane region" description="Helical" evidence="1">
    <location>
        <begin position="448"/>
        <end position="467"/>
    </location>
</feature>
<sequence>MSIQSNQQVSSDCESKKNQYLRLFFIIFTVGINSTIYASIPFLFYQSSLECFDKEKGFKYQCTANEACDLGSYAISNQQTYPQIFSITDDLNLICDRSVYEAYILTSGTVGRVFAYIVLIFFPVQKDGKELLMNLITLLIGITLCLLQWFQNLGMLIISFFTWYFCTCLVSGLIFVYMQEILPEHIANYSVTFTSFGWFLGMFSYVIFVYFFGHWKDTLVFFIGLPCIIISSFNLFLSLLYPINRNREYQAYSQLQNEDITNLSNQQQSTQVNEFLSNNSKLNTQRIMDEEEDNVIEQQPSIEPKLQNRNEENLLDIKQEDNNLESIEQLSDEKRSLINQQIDQDTVFTEQLQQQQTNFNQNQLHQVNDSTIQKYLPFMLHKELRTNFYVWTYCFACIGINNACCYYFLNQIEGDLYLKSLLSAILEILASFVATFFVMAFKDNFKILTSFIFSLTGLAFLACIFFYNPENKMQLNQKEDYFKILLALLPIIIAKINFDVGWIILITYQKQLIPLRFQQQQFSASNLITSIAISFIPFYSLLASATTYFLQEIKQDSQDEFQINVQTKSNLAEEKEKNTKNT</sequence>
<dbReference type="EMBL" id="GG662654">
    <property type="protein sequence ID" value="EAR98189.2"/>
    <property type="molecule type" value="Genomic_DNA"/>
</dbReference>
<feature type="transmembrane region" description="Helical" evidence="1">
    <location>
        <begin position="131"/>
        <end position="150"/>
    </location>
</feature>
<feature type="transmembrane region" description="Helical" evidence="1">
    <location>
        <begin position="487"/>
        <end position="506"/>
    </location>
</feature>
<dbReference type="Gene3D" id="1.20.1250.20">
    <property type="entry name" value="MFS general substrate transporter like domains"/>
    <property type="match status" value="1"/>
</dbReference>
<dbReference type="SUPFAM" id="SSF103473">
    <property type="entry name" value="MFS general substrate transporter"/>
    <property type="match status" value="2"/>
</dbReference>
<dbReference type="RefSeq" id="XP_001018434.2">
    <property type="nucleotide sequence ID" value="XM_001018434.2"/>
</dbReference>
<protein>
    <submittedName>
        <fullName evidence="2">Transmembrane protein, putative</fullName>
    </submittedName>
</protein>
<dbReference type="Proteomes" id="UP000009168">
    <property type="component" value="Unassembled WGS sequence"/>
</dbReference>
<dbReference type="PANTHER" id="PTHR48021">
    <property type="match status" value="1"/>
</dbReference>
<keyword evidence="1" id="KW-0472">Membrane</keyword>
<accession>I7M1Z7</accession>
<dbReference type="GO" id="GO:0022857">
    <property type="term" value="F:transmembrane transporter activity"/>
    <property type="evidence" value="ECO:0007669"/>
    <property type="project" value="TreeGrafter"/>
</dbReference>
<dbReference type="GeneID" id="7842058"/>
<gene>
    <name evidence="2" type="ORF">TTHERM_00343890</name>
</gene>
<feature type="transmembrane region" description="Helical" evidence="1">
    <location>
        <begin position="189"/>
        <end position="213"/>
    </location>
</feature>
<dbReference type="InParanoid" id="I7M1Z7"/>
<feature type="transmembrane region" description="Helical" evidence="1">
    <location>
        <begin position="102"/>
        <end position="124"/>
    </location>
</feature>
<evidence type="ECO:0000256" key="1">
    <source>
        <dbReference type="SAM" id="Phobius"/>
    </source>
</evidence>
<dbReference type="KEGG" id="tet:TTHERM_00343890"/>
<feature type="transmembrane region" description="Helical" evidence="1">
    <location>
        <begin position="219"/>
        <end position="241"/>
    </location>
</feature>
<feature type="transmembrane region" description="Helical" evidence="1">
    <location>
        <begin position="421"/>
        <end position="441"/>
    </location>
</feature>
<proteinExistence type="predicted"/>